<dbReference type="EMBL" id="MLJW01000235">
    <property type="protein sequence ID" value="OIQ92331.1"/>
    <property type="molecule type" value="Genomic_DNA"/>
</dbReference>
<dbReference type="InterPro" id="IPR029063">
    <property type="entry name" value="SAM-dependent_MTases_sf"/>
</dbReference>
<organism evidence="1">
    <name type="scientific">mine drainage metagenome</name>
    <dbReference type="NCBI Taxonomy" id="410659"/>
    <lineage>
        <taxon>unclassified sequences</taxon>
        <taxon>metagenomes</taxon>
        <taxon>ecological metagenomes</taxon>
    </lineage>
</organism>
<dbReference type="GO" id="GO:0036307">
    <property type="term" value="F:23S rRNA (adenine(2030)-N(6))-methyltransferase activity"/>
    <property type="evidence" value="ECO:0007669"/>
    <property type="project" value="UniProtKB-EC"/>
</dbReference>
<dbReference type="PANTHER" id="PTHR37426">
    <property type="entry name" value="RIBOSOMAL RNA LARGE SUBUNIT METHYLTRANSFERASE J"/>
    <property type="match status" value="1"/>
</dbReference>
<dbReference type="Pfam" id="PF04378">
    <property type="entry name" value="RsmJ"/>
    <property type="match status" value="1"/>
</dbReference>
<keyword evidence="1" id="KW-0489">Methyltransferase</keyword>
<protein>
    <submittedName>
        <fullName evidence="1">Ribosomal RNA large subunit methyltransferase J</fullName>
        <ecNumber evidence="1">2.1.1.266</ecNumber>
    </submittedName>
</protein>
<dbReference type="PANTHER" id="PTHR37426:SF1">
    <property type="entry name" value="RIBOSOMAL RNA LARGE SUBUNIT METHYLTRANSFERASE J"/>
    <property type="match status" value="1"/>
</dbReference>
<gene>
    <name evidence="1" type="primary">rlmJ_5</name>
    <name evidence="1" type="ORF">GALL_257660</name>
</gene>
<evidence type="ECO:0000313" key="1">
    <source>
        <dbReference type="EMBL" id="OIQ92331.1"/>
    </source>
</evidence>
<accession>A0A1J5RS64</accession>
<proteinExistence type="inferred from homology"/>
<reference evidence="1" key="1">
    <citation type="submission" date="2016-10" db="EMBL/GenBank/DDBJ databases">
        <title>Sequence of Gallionella enrichment culture.</title>
        <authorList>
            <person name="Poehlein A."/>
            <person name="Muehling M."/>
            <person name="Daniel R."/>
        </authorList>
    </citation>
    <scope>NUCLEOTIDE SEQUENCE</scope>
</reference>
<dbReference type="HAMAP" id="MF_00934">
    <property type="entry name" value="23SrRNA_methyltr_J"/>
    <property type="match status" value="1"/>
</dbReference>
<dbReference type="InterPro" id="IPR007473">
    <property type="entry name" value="RlmJ"/>
</dbReference>
<dbReference type="GO" id="GO:0005829">
    <property type="term" value="C:cytosol"/>
    <property type="evidence" value="ECO:0007669"/>
    <property type="project" value="TreeGrafter"/>
</dbReference>
<name>A0A1J5RS64_9ZZZZ</name>
<dbReference type="EC" id="2.1.1.266" evidence="1"/>
<comment type="caution">
    <text evidence="1">The sequence shown here is derived from an EMBL/GenBank/DDBJ whole genome shotgun (WGS) entry which is preliminary data.</text>
</comment>
<dbReference type="AlphaFoldDB" id="A0A1J5RS64"/>
<keyword evidence="1" id="KW-0808">Transferase</keyword>
<dbReference type="GO" id="GO:0070475">
    <property type="term" value="P:rRNA base methylation"/>
    <property type="evidence" value="ECO:0007669"/>
    <property type="project" value="InterPro"/>
</dbReference>
<sequence length="290" mass="32324">MNYRHQYHAGNFADVAKHVLLIQLIRGMQRKEKGFLYLDTHAGRGLYDLSAASRGESLDRKPEWPEGIGRLWGATDLPAAVTDYVALVRTFDRGRGAAAEADAPAHYPGSPLIALALARPQDRLGLCELHPDELAGLRRALPRALRSSVQELDGYKSIRAFLPPPERRALVLIDPPFEAQDEYERILDALAEGLRRAPGATFAVWHPLTERARNDAFLDGLRALPLPATWAVEFSVAGDDSPLRMRGCGLLVVNPPWQLDREVEPWLHPLARRLAQHPGSEACLQWLVHE</sequence>
<dbReference type="Gene3D" id="3.40.50.150">
    <property type="entry name" value="Vaccinia Virus protein VP39"/>
    <property type="match status" value="1"/>
</dbReference>
<dbReference type="SUPFAM" id="SSF53335">
    <property type="entry name" value="S-adenosyl-L-methionine-dependent methyltransferases"/>
    <property type="match status" value="1"/>
</dbReference>